<organism evidence="5 6">
    <name type="scientific">Bathycoccus prasinos</name>
    <dbReference type="NCBI Taxonomy" id="41875"/>
    <lineage>
        <taxon>Eukaryota</taxon>
        <taxon>Viridiplantae</taxon>
        <taxon>Chlorophyta</taxon>
        <taxon>Mamiellophyceae</taxon>
        <taxon>Mamiellales</taxon>
        <taxon>Bathycoccaceae</taxon>
        <taxon>Bathycoccus</taxon>
    </lineage>
</organism>
<keyword evidence="3" id="KW-0120">Carbon dioxide fixation</keyword>
<dbReference type="GO" id="GO:0015977">
    <property type="term" value="P:carbon fixation"/>
    <property type="evidence" value="ECO:0007669"/>
    <property type="project" value="UniProtKB-KW"/>
</dbReference>
<feature type="compositionally biased region" description="Pro residues" evidence="4">
    <location>
        <begin position="1"/>
        <end position="12"/>
    </location>
</feature>
<dbReference type="SUPFAM" id="SSF158615">
    <property type="entry name" value="RbcX-like"/>
    <property type="match status" value="1"/>
</dbReference>
<dbReference type="OrthoDB" id="513226at2759"/>
<dbReference type="GeneID" id="19015250"/>
<dbReference type="STRING" id="41875.K8F6B1"/>
<dbReference type="AlphaFoldDB" id="K8F6B1"/>
<evidence type="ECO:0000256" key="4">
    <source>
        <dbReference type="SAM" id="MobiDB-lite"/>
    </source>
</evidence>
<keyword evidence="6" id="KW-1185">Reference proteome</keyword>
<feature type="region of interest" description="Disordered" evidence="4">
    <location>
        <begin position="1"/>
        <end position="98"/>
    </location>
</feature>
<evidence type="ECO:0000256" key="1">
    <source>
        <dbReference type="ARBA" id="ARBA00022531"/>
    </source>
</evidence>
<dbReference type="RefSeq" id="XP_007512508.1">
    <property type="nucleotide sequence ID" value="XM_007512446.1"/>
</dbReference>
<dbReference type="GO" id="GO:0044183">
    <property type="term" value="F:protein folding chaperone"/>
    <property type="evidence" value="ECO:0007669"/>
    <property type="project" value="InterPro"/>
</dbReference>
<dbReference type="Proteomes" id="UP000198341">
    <property type="component" value="Chromosome 6"/>
</dbReference>
<feature type="compositionally biased region" description="Basic and acidic residues" evidence="4">
    <location>
        <begin position="32"/>
        <end position="54"/>
    </location>
</feature>
<dbReference type="EMBL" id="FO082273">
    <property type="protein sequence ID" value="CCO17108.1"/>
    <property type="molecule type" value="Genomic_DNA"/>
</dbReference>
<accession>K8F6B1</accession>
<reference evidence="5 6" key="1">
    <citation type="submission" date="2011-10" db="EMBL/GenBank/DDBJ databases">
        <authorList>
            <person name="Genoscope - CEA"/>
        </authorList>
    </citation>
    <scope>NUCLEOTIDE SEQUENCE [LARGE SCALE GENOMIC DNA]</scope>
    <source>
        <strain evidence="5 6">RCC 1105</strain>
    </source>
</reference>
<gene>
    <name evidence="5" type="ORF">Bathy06g02700</name>
</gene>
<dbReference type="GO" id="GO:0015979">
    <property type="term" value="P:photosynthesis"/>
    <property type="evidence" value="ECO:0007669"/>
    <property type="project" value="UniProtKB-KW"/>
</dbReference>
<dbReference type="PANTHER" id="PTHR33791">
    <property type="entry name" value="CHAPERONIN-LIKE RBCX PROTEIN 1, CHLOROPLASTIC"/>
    <property type="match status" value="1"/>
</dbReference>
<dbReference type="PANTHER" id="PTHR33791:SF1">
    <property type="entry name" value="RUBISCO CHAPERONE RBCX"/>
    <property type="match status" value="1"/>
</dbReference>
<name>K8F6B1_9CHLO</name>
<sequence>MRALSAPPPPPLVAVHAGSTTTTKTLRSRRFLNRDGRFYDNNDTNTNKDKDNNRRRLRRVKATSNNNNNNNDDPEEKKKPSFGGGTDSNGRMHVPTDAFGGMSPEFKAASALKTLFTMVAVRIVLAQEEGYDNEGGGGTPTSIALGKFLEENPLRDGNEWLQKMLECEQTELRLIALRLIEVRRAYAESQFDFNEVRNTARLEIEKDNDKLMVDYMKQSLSAE</sequence>
<keyword evidence="2" id="KW-0143">Chaperone</keyword>
<dbReference type="InterPro" id="IPR038052">
    <property type="entry name" value="Chaperonin_RbcX_sf"/>
</dbReference>
<dbReference type="GO" id="GO:0110102">
    <property type="term" value="P:ribulose bisphosphate carboxylase complex assembly"/>
    <property type="evidence" value="ECO:0007669"/>
    <property type="project" value="InterPro"/>
</dbReference>
<dbReference type="KEGG" id="bpg:Bathy06g02700"/>
<dbReference type="Pfam" id="PF02341">
    <property type="entry name" value="RbcX"/>
    <property type="match status" value="1"/>
</dbReference>
<proteinExistence type="predicted"/>
<dbReference type="InterPro" id="IPR003435">
    <property type="entry name" value="Chaperonin_RcbX"/>
</dbReference>
<protein>
    <submittedName>
        <fullName evidence="5">Uncharacterized protein</fullName>
    </submittedName>
</protein>
<keyword evidence="1" id="KW-0602">Photosynthesis</keyword>
<dbReference type="Gene3D" id="1.10.1200.210">
    <property type="entry name" value="Chaperonin-like RbcX"/>
    <property type="match status" value="1"/>
</dbReference>
<evidence type="ECO:0000313" key="5">
    <source>
        <dbReference type="EMBL" id="CCO17108.1"/>
    </source>
</evidence>
<evidence type="ECO:0000256" key="3">
    <source>
        <dbReference type="ARBA" id="ARBA00023300"/>
    </source>
</evidence>
<evidence type="ECO:0000313" key="6">
    <source>
        <dbReference type="Proteomes" id="UP000198341"/>
    </source>
</evidence>
<evidence type="ECO:0000256" key="2">
    <source>
        <dbReference type="ARBA" id="ARBA00023186"/>
    </source>
</evidence>